<evidence type="ECO:0000256" key="4">
    <source>
        <dbReference type="ARBA" id="ARBA00022729"/>
    </source>
</evidence>
<gene>
    <name evidence="9" type="ORF">ILEXP_LOCUS17276</name>
</gene>
<feature type="signal peptide" evidence="8">
    <location>
        <begin position="1"/>
        <end position="26"/>
    </location>
</feature>
<keyword evidence="7" id="KW-0443">Lipid metabolism</keyword>
<reference evidence="9 10" key="1">
    <citation type="submission" date="2024-02" db="EMBL/GenBank/DDBJ databases">
        <authorList>
            <person name="Vignale AGUSTIN F."/>
            <person name="Sosa J E."/>
            <person name="Modenutti C."/>
        </authorList>
    </citation>
    <scope>NUCLEOTIDE SEQUENCE [LARGE SCALE GENOMIC DNA]</scope>
</reference>
<evidence type="ECO:0000256" key="6">
    <source>
        <dbReference type="ARBA" id="ARBA00022963"/>
    </source>
</evidence>
<dbReference type="InterPro" id="IPR051238">
    <property type="entry name" value="GDSL_esterase/lipase"/>
</dbReference>
<evidence type="ECO:0000256" key="8">
    <source>
        <dbReference type="SAM" id="SignalP"/>
    </source>
</evidence>
<name>A0ABC8RX19_9AQUA</name>
<dbReference type="InterPro" id="IPR001087">
    <property type="entry name" value="GDSL"/>
</dbReference>
<feature type="chain" id="PRO_5044851311" description="GDSL esterase/lipase" evidence="8">
    <location>
        <begin position="27"/>
        <end position="224"/>
    </location>
</feature>
<evidence type="ECO:0000313" key="10">
    <source>
        <dbReference type="Proteomes" id="UP001642360"/>
    </source>
</evidence>
<organism evidence="9 10">
    <name type="scientific">Ilex paraguariensis</name>
    <name type="common">yerba mate</name>
    <dbReference type="NCBI Taxonomy" id="185542"/>
    <lineage>
        <taxon>Eukaryota</taxon>
        <taxon>Viridiplantae</taxon>
        <taxon>Streptophyta</taxon>
        <taxon>Embryophyta</taxon>
        <taxon>Tracheophyta</taxon>
        <taxon>Spermatophyta</taxon>
        <taxon>Magnoliopsida</taxon>
        <taxon>eudicotyledons</taxon>
        <taxon>Gunneridae</taxon>
        <taxon>Pentapetalae</taxon>
        <taxon>asterids</taxon>
        <taxon>campanulids</taxon>
        <taxon>Aquifoliales</taxon>
        <taxon>Aquifoliaceae</taxon>
        <taxon>Ilex</taxon>
    </lineage>
</organism>
<sequence length="224" mass="24803">MAFELIKYWAVLIILLFSSLSNWVSGEPQVPCYFVFGDSLVDHGNNNALLTLAKANYPPNGIDFPRGSTGRFSNGQTSADITAELLGFDEYIPAFATANGEEILKGVNYASAAAGIRRESGQELGRFGPVTLDRANLLARPDHLEIEWPTGARFCLDDQLRHHETIISSITNLLGNKDTTTKYLSKCLYSMALGSNDYLNNYFLPILYPTSLQYTSEQYADVLI</sequence>
<keyword evidence="6" id="KW-0442">Lipid degradation</keyword>
<keyword evidence="3" id="KW-0964">Secreted</keyword>
<evidence type="ECO:0000313" key="9">
    <source>
        <dbReference type="EMBL" id="CAK9149243.1"/>
    </source>
</evidence>
<dbReference type="Proteomes" id="UP001642360">
    <property type="component" value="Unassembled WGS sequence"/>
</dbReference>
<dbReference type="Pfam" id="PF00657">
    <property type="entry name" value="Lipase_GDSL"/>
    <property type="match status" value="1"/>
</dbReference>
<dbReference type="PANTHER" id="PTHR45650:SF3">
    <property type="entry name" value="OS01G0748500 PROTEIN"/>
    <property type="match status" value="1"/>
</dbReference>
<comment type="caution">
    <text evidence="9">The sequence shown here is derived from an EMBL/GenBank/DDBJ whole genome shotgun (WGS) entry which is preliminary data.</text>
</comment>
<evidence type="ECO:0000256" key="5">
    <source>
        <dbReference type="ARBA" id="ARBA00022801"/>
    </source>
</evidence>
<protein>
    <recommendedName>
        <fullName evidence="11">GDSL esterase/lipase</fullName>
    </recommendedName>
</protein>
<comment type="similarity">
    <text evidence="2">Belongs to the 'GDSL' lipolytic enzyme family.</text>
</comment>
<evidence type="ECO:0000256" key="3">
    <source>
        <dbReference type="ARBA" id="ARBA00022525"/>
    </source>
</evidence>
<keyword evidence="10" id="KW-1185">Reference proteome</keyword>
<evidence type="ECO:0000256" key="7">
    <source>
        <dbReference type="ARBA" id="ARBA00023098"/>
    </source>
</evidence>
<dbReference type="GO" id="GO:0016787">
    <property type="term" value="F:hydrolase activity"/>
    <property type="evidence" value="ECO:0007669"/>
    <property type="project" value="UniProtKB-KW"/>
</dbReference>
<comment type="subcellular location">
    <subcellularLocation>
        <location evidence="1">Secreted</location>
    </subcellularLocation>
</comment>
<proteinExistence type="inferred from homology"/>
<dbReference type="Gene3D" id="3.40.50.1110">
    <property type="entry name" value="SGNH hydrolase"/>
    <property type="match status" value="1"/>
</dbReference>
<evidence type="ECO:0000256" key="1">
    <source>
        <dbReference type="ARBA" id="ARBA00004613"/>
    </source>
</evidence>
<evidence type="ECO:0000256" key="2">
    <source>
        <dbReference type="ARBA" id="ARBA00008668"/>
    </source>
</evidence>
<dbReference type="InterPro" id="IPR036514">
    <property type="entry name" value="SGNH_hydro_sf"/>
</dbReference>
<evidence type="ECO:0008006" key="11">
    <source>
        <dbReference type="Google" id="ProtNLM"/>
    </source>
</evidence>
<dbReference type="EMBL" id="CAUOFW020001851">
    <property type="protein sequence ID" value="CAK9149243.1"/>
    <property type="molecule type" value="Genomic_DNA"/>
</dbReference>
<dbReference type="PANTHER" id="PTHR45650">
    <property type="entry name" value="GDSL-LIKE LIPASE/ACYLHYDROLASE-RELATED"/>
    <property type="match status" value="1"/>
</dbReference>
<dbReference type="GO" id="GO:0016042">
    <property type="term" value="P:lipid catabolic process"/>
    <property type="evidence" value="ECO:0007669"/>
    <property type="project" value="UniProtKB-KW"/>
</dbReference>
<keyword evidence="4 8" id="KW-0732">Signal</keyword>
<accession>A0ABC8RX19</accession>
<dbReference type="AlphaFoldDB" id="A0ABC8RX19"/>
<dbReference type="GO" id="GO:0005576">
    <property type="term" value="C:extracellular region"/>
    <property type="evidence" value="ECO:0007669"/>
    <property type="project" value="UniProtKB-SubCell"/>
</dbReference>
<keyword evidence="5" id="KW-0378">Hydrolase</keyword>